<dbReference type="InterPro" id="IPR000515">
    <property type="entry name" value="MetI-like"/>
</dbReference>
<gene>
    <name evidence="11" type="ORF">SAMN04515672_3157</name>
</gene>
<dbReference type="Gene3D" id="1.10.3720.10">
    <property type="entry name" value="MetI-like"/>
    <property type="match status" value="1"/>
</dbReference>
<proteinExistence type="inferred from homology"/>
<evidence type="ECO:0000256" key="1">
    <source>
        <dbReference type="ARBA" id="ARBA00004651"/>
    </source>
</evidence>
<dbReference type="CDD" id="cd06261">
    <property type="entry name" value="TM_PBP2"/>
    <property type="match status" value="1"/>
</dbReference>
<comment type="similarity">
    <text evidence="7">Belongs to the binding-protein-dependent transport system permease family. OppBC subfamily.</text>
</comment>
<reference evidence="12" key="1">
    <citation type="submission" date="2016-10" db="EMBL/GenBank/DDBJ databases">
        <authorList>
            <person name="Varghese N."/>
            <person name="Submissions S."/>
        </authorList>
    </citation>
    <scope>NUCLEOTIDE SEQUENCE [LARGE SCALE GENOMIC DNA]</scope>
    <source>
        <strain evidence="12">B4,CECT 8067,JCM 17497</strain>
    </source>
</reference>
<accession>A0A1G9C094</accession>
<keyword evidence="12" id="KW-1185">Reference proteome</keyword>
<dbReference type="SUPFAM" id="SSF161098">
    <property type="entry name" value="MetI-like"/>
    <property type="match status" value="1"/>
</dbReference>
<dbReference type="NCBIfam" id="NF045474">
    <property type="entry name" value="Opp2C"/>
    <property type="match status" value="1"/>
</dbReference>
<dbReference type="GO" id="GO:0055085">
    <property type="term" value="P:transmembrane transport"/>
    <property type="evidence" value="ECO:0007669"/>
    <property type="project" value="InterPro"/>
</dbReference>
<dbReference type="Pfam" id="PF12911">
    <property type="entry name" value="OppC_N"/>
    <property type="match status" value="1"/>
</dbReference>
<feature type="region of interest" description="Disordered" evidence="9">
    <location>
        <begin position="285"/>
        <end position="305"/>
    </location>
</feature>
<feature type="transmembrane region" description="Helical" evidence="8">
    <location>
        <begin position="131"/>
        <end position="151"/>
    </location>
</feature>
<keyword evidence="3" id="KW-1003">Cell membrane</keyword>
<feature type="domain" description="ABC transmembrane type-1" evidence="10">
    <location>
        <begin position="92"/>
        <end position="281"/>
    </location>
</feature>
<name>A0A1G9C094_9EURY</name>
<dbReference type="EMBL" id="FNFE01000004">
    <property type="protein sequence ID" value="SDK45122.1"/>
    <property type="molecule type" value="Genomic_DNA"/>
</dbReference>
<feature type="transmembrane region" description="Helical" evidence="8">
    <location>
        <begin position="94"/>
        <end position="119"/>
    </location>
</feature>
<evidence type="ECO:0000256" key="3">
    <source>
        <dbReference type="ARBA" id="ARBA00022475"/>
    </source>
</evidence>
<feature type="transmembrane region" description="Helical" evidence="8">
    <location>
        <begin position="32"/>
        <end position="52"/>
    </location>
</feature>
<dbReference type="AlphaFoldDB" id="A0A1G9C094"/>
<dbReference type="PANTHER" id="PTHR43386:SF1">
    <property type="entry name" value="D,D-DIPEPTIDE TRANSPORT SYSTEM PERMEASE PROTEIN DDPC-RELATED"/>
    <property type="match status" value="1"/>
</dbReference>
<evidence type="ECO:0000256" key="2">
    <source>
        <dbReference type="ARBA" id="ARBA00022448"/>
    </source>
</evidence>
<evidence type="ECO:0000259" key="10">
    <source>
        <dbReference type="PROSITE" id="PS50928"/>
    </source>
</evidence>
<keyword evidence="4 8" id="KW-0812">Transmembrane</keyword>
<dbReference type="InterPro" id="IPR025966">
    <property type="entry name" value="OppC_N"/>
</dbReference>
<dbReference type="Proteomes" id="UP000198882">
    <property type="component" value="Unassembled WGS sequence"/>
</dbReference>
<protein>
    <submittedName>
        <fullName evidence="11">Peptide/nickel transport system permease protein</fullName>
    </submittedName>
</protein>
<evidence type="ECO:0000313" key="11">
    <source>
        <dbReference type="EMBL" id="SDK45122.1"/>
    </source>
</evidence>
<dbReference type="InterPro" id="IPR035906">
    <property type="entry name" value="MetI-like_sf"/>
</dbReference>
<evidence type="ECO:0000256" key="6">
    <source>
        <dbReference type="ARBA" id="ARBA00023136"/>
    </source>
</evidence>
<dbReference type="InterPro" id="IPR050366">
    <property type="entry name" value="BP-dependent_transpt_permease"/>
</dbReference>
<sequence length="305" mass="32047">MSVTGVLANRRSALAAILEHPTIRALRRNPSAVAGGLVVATITVLAIVGPVLTPYDPNAQHLGNRLQGPSLAHPFGTDQLGRDVATRLLYGARITLGLAVLVTAVRLTIGVVVGLIAGYCGGWVDEALMRLVDVLLAFPGIVLALVVAGILGPSLTNLALALAVVGWTRYARVVRSSVLEMRERPFVQASRLTGAPRRRVLRRHVLPNVAGPVVVLATLDLGGVILAAAGLSFLGLGAQPPAPEWGTMLSTGRHHLREASWLVNAPGLAIVVAVLGTNLLGDGLRDALDPNDRTERSGREVSRRD</sequence>
<dbReference type="InterPro" id="IPR053385">
    <property type="entry name" value="ABC_transport_permease"/>
</dbReference>
<dbReference type="OrthoDB" id="312811at2157"/>
<feature type="transmembrane region" description="Helical" evidence="8">
    <location>
        <begin position="206"/>
        <end position="239"/>
    </location>
</feature>
<dbReference type="PANTHER" id="PTHR43386">
    <property type="entry name" value="OLIGOPEPTIDE TRANSPORT SYSTEM PERMEASE PROTEIN APPC"/>
    <property type="match status" value="1"/>
</dbReference>
<evidence type="ECO:0000256" key="5">
    <source>
        <dbReference type="ARBA" id="ARBA00022989"/>
    </source>
</evidence>
<evidence type="ECO:0000256" key="9">
    <source>
        <dbReference type="SAM" id="MobiDB-lite"/>
    </source>
</evidence>
<organism evidence="11 12">
    <name type="scientific">Natronorubrum texcoconense</name>
    <dbReference type="NCBI Taxonomy" id="1095776"/>
    <lineage>
        <taxon>Archaea</taxon>
        <taxon>Methanobacteriati</taxon>
        <taxon>Methanobacteriota</taxon>
        <taxon>Stenosarchaea group</taxon>
        <taxon>Halobacteria</taxon>
        <taxon>Halobacteriales</taxon>
        <taxon>Natrialbaceae</taxon>
        <taxon>Natronorubrum</taxon>
    </lineage>
</organism>
<keyword evidence="2 8" id="KW-0813">Transport</keyword>
<keyword evidence="6 8" id="KW-0472">Membrane</keyword>
<evidence type="ECO:0000256" key="4">
    <source>
        <dbReference type="ARBA" id="ARBA00022692"/>
    </source>
</evidence>
<evidence type="ECO:0000313" key="12">
    <source>
        <dbReference type="Proteomes" id="UP000198882"/>
    </source>
</evidence>
<comment type="subcellular location">
    <subcellularLocation>
        <location evidence="1 8">Cell membrane</location>
        <topology evidence="1 8">Multi-pass membrane protein</topology>
    </subcellularLocation>
</comment>
<dbReference type="Pfam" id="PF00528">
    <property type="entry name" value="BPD_transp_1"/>
    <property type="match status" value="1"/>
</dbReference>
<feature type="transmembrane region" description="Helical" evidence="8">
    <location>
        <begin position="259"/>
        <end position="280"/>
    </location>
</feature>
<dbReference type="GO" id="GO:0005886">
    <property type="term" value="C:plasma membrane"/>
    <property type="evidence" value="ECO:0007669"/>
    <property type="project" value="UniProtKB-SubCell"/>
</dbReference>
<dbReference type="STRING" id="1095776.SAMN04515672_3157"/>
<evidence type="ECO:0000256" key="8">
    <source>
        <dbReference type="RuleBase" id="RU363032"/>
    </source>
</evidence>
<dbReference type="PROSITE" id="PS50928">
    <property type="entry name" value="ABC_TM1"/>
    <property type="match status" value="1"/>
</dbReference>
<evidence type="ECO:0000256" key="7">
    <source>
        <dbReference type="ARBA" id="ARBA00024202"/>
    </source>
</evidence>
<keyword evidence="5 8" id="KW-1133">Transmembrane helix</keyword>